<dbReference type="SUPFAM" id="SSF110997">
    <property type="entry name" value="Sporulation related repeat"/>
    <property type="match status" value="1"/>
</dbReference>
<evidence type="ECO:0000259" key="2">
    <source>
        <dbReference type="PROSITE" id="PS51724"/>
    </source>
</evidence>
<feature type="transmembrane region" description="Helical" evidence="1">
    <location>
        <begin position="9"/>
        <end position="27"/>
    </location>
</feature>
<protein>
    <submittedName>
        <fullName evidence="3">SPOR domain-containing protein</fullName>
    </submittedName>
</protein>
<dbReference type="PANTHER" id="PTHR38687:SF1">
    <property type="entry name" value="CELL DIVISION PROTEIN DEDD"/>
    <property type="match status" value="1"/>
</dbReference>
<organism evidence="3 4">
    <name type="scientific">Moritella marina ATCC 15381</name>
    <dbReference type="NCBI Taxonomy" id="1202962"/>
    <lineage>
        <taxon>Bacteria</taxon>
        <taxon>Pseudomonadati</taxon>
        <taxon>Pseudomonadota</taxon>
        <taxon>Gammaproteobacteria</taxon>
        <taxon>Alteromonadales</taxon>
        <taxon>Moritellaceae</taxon>
        <taxon>Moritella</taxon>
    </lineage>
</organism>
<dbReference type="InterPro" id="IPR007730">
    <property type="entry name" value="SPOR-like_dom"/>
</dbReference>
<dbReference type="Pfam" id="PF05036">
    <property type="entry name" value="SPOR"/>
    <property type="match status" value="1"/>
</dbReference>
<name>A0A5J6WKI0_MORMI</name>
<feature type="domain" description="SPOR" evidence="2">
    <location>
        <begin position="117"/>
        <end position="196"/>
    </location>
</feature>
<dbReference type="GO" id="GO:0030428">
    <property type="term" value="C:cell septum"/>
    <property type="evidence" value="ECO:0007669"/>
    <property type="project" value="TreeGrafter"/>
</dbReference>
<proteinExistence type="predicted"/>
<keyword evidence="1" id="KW-1133">Transmembrane helix</keyword>
<dbReference type="Proteomes" id="UP000327424">
    <property type="component" value="Chromosome"/>
</dbReference>
<dbReference type="Gene3D" id="3.30.70.1070">
    <property type="entry name" value="Sporulation related repeat"/>
    <property type="match status" value="1"/>
</dbReference>
<dbReference type="OrthoDB" id="7069135at2"/>
<dbReference type="PANTHER" id="PTHR38687">
    <property type="entry name" value="CELL DIVISION PROTEIN DEDD-RELATED"/>
    <property type="match status" value="1"/>
</dbReference>
<reference evidence="3 4" key="1">
    <citation type="submission" date="2019-09" db="EMBL/GenBank/DDBJ databases">
        <title>Hybrid Assembly of the complete Genome of the Deep-Sea Bacterium Moritella marina from long Nanopore and Illumina reads.</title>
        <authorList>
            <person name="Magin S."/>
            <person name="Georgoulis A."/>
            <person name="Papadimitriou K."/>
            <person name="Iliakis G."/>
            <person name="Vorgias C.E."/>
        </authorList>
    </citation>
    <scope>NUCLEOTIDE SEQUENCE [LARGE SCALE GENOMIC DNA]</scope>
    <source>
        <strain evidence="3 4">MP-1</strain>
    </source>
</reference>
<evidence type="ECO:0000256" key="1">
    <source>
        <dbReference type="SAM" id="Phobius"/>
    </source>
</evidence>
<keyword evidence="1" id="KW-0472">Membrane</keyword>
<accession>A0A5J6WKI0</accession>
<evidence type="ECO:0000313" key="3">
    <source>
        <dbReference type="EMBL" id="QFI36932.1"/>
    </source>
</evidence>
<evidence type="ECO:0000313" key="4">
    <source>
        <dbReference type="Proteomes" id="UP000327424"/>
    </source>
</evidence>
<dbReference type="AlphaFoldDB" id="A0A5J6WKI0"/>
<dbReference type="GO" id="GO:0032153">
    <property type="term" value="C:cell division site"/>
    <property type="evidence" value="ECO:0007669"/>
    <property type="project" value="TreeGrafter"/>
</dbReference>
<dbReference type="GO" id="GO:0042834">
    <property type="term" value="F:peptidoglycan binding"/>
    <property type="evidence" value="ECO:0007669"/>
    <property type="project" value="InterPro"/>
</dbReference>
<gene>
    <name evidence="3" type="ORF">FR932_03360</name>
</gene>
<keyword evidence="4" id="KW-1185">Reference proteome</keyword>
<dbReference type="InterPro" id="IPR052521">
    <property type="entry name" value="Cell_div_SPOR-domain"/>
</dbReference>
<dbReference type="EMBL" id="CP044399">
    <property type="protein sequence ID" value="QFI36932.1"/>
    <property type="molecule type" value="Genomic_DNA"/>
</dbReference>
<dbReference type="KEGG" id="mmaa:FR932_03360"/>
<dbReference type="InterPro" id="IPR036680">
    <property type="entry name" value="SPOR-like_sf"/>
</dbReference>
<keyword evidence="1" id="KW-0812">Transmembrane</keyword>
<sequence>MASKFQHRLVGTIILVAIGIIFLPDLLDGQKITYRENTASIPLRPALVELAEPVNFDSLDNASFDNGLADDELLVEPAPTVNLTAANNTQQVTSKPMAKAPKLVPLVKPVATVKAIPPVGNSWNIRLGTFKNSVAVDDLVKKIRQSGFDAYRLPRYKQAGQLNRLYVGPNTDKDELKSLLPKLQKITGLKGVIEKFDPRDK</sequence>
<dbReference type="RefSeq" id="WP_019440987.1">
    <property type="nucleotide sequence ID" value="NZ_ALOE01000012.1"/>
</dbReference>
<dbReference type="PROSITE" id="PS51724">
    <property type="entry name" value="SPOR"/>
    <property type="match status" value="1"/>
</dbReference>
<dbReference type="GO" id="GO:0032506">
    <property type="term" value="P:cytokinetic process"/>
    <property type="evidence" value="ECO:0007669"/>
    <property type="project" value="TreeGrafter"/>
</dbReference>